<gene>
    <name evidence="1" type="ORF">RFH47_04440</name>
</gene>
<evidence type="ECO:0008006" key="3">
    <source>
        <dbReference type="Google" id="ProtNLM"/>
    </source>
</evidence>
<evidence type="ECO:0000313" key="2">
    <source>
        <dbReference type="Proteomes" id="UP001243844"/>
    </source>
</evidence>
<sequence>MPYQRQSVSLELDTDVTHQCYLHHTRDAHLIGILAFSKPSFNLQWGDLEYFRRRCDEFSVMPFPDCINAIIVDIRDVACFLDLDVPVIPWRLAEEECPIRLIVPHDRLEYYTSIFEPTWLSSDLDSAIHELREFMDMLVH</sequence>
<protein>
    <recommendedName>
        <fullName evidence="3">DUF302 domain-containing protein</fullName>
    </recommendedName>
</protein>
<organism evidence="1 2">
    <name type="scientific">Acinetobacter rudis</name>
    <dbReference type="NCBI Taxonomy" id="632955"/>
    <lineage>
        <taxon>Bacteria</taxon>
        <taxon>Pseudomonadati</taxon>
        <taxon>Pseudomonadota</taxon>
        <taxon>Gammaproteobacteria</taxon>
        <taxon>Moraxellales</taxon>
        <taxon>Moraxellaceae</taxon>
        <taxon>Acinetobacter</taxon>
    </lineage>
</organism>
<evidence type="ECO:0000313" key="1">
    <source>
        <dbReference type="EMBL" id="MDQ8934983.1"/>
    </source>
</evidence>
<name>A0AAW8J783_9GAMM</name>
<accession>A0AAW8J783</accession>
<reference evidence="1" key="1">
    <citation type="submission" date="2023-08" db="EMBL/GenBank/DDBJ databases">
        <title>Emergence of clinically-relevant ST2 carbapenem-resistant Acinetobacter baumannii strains in hospital sewages in Zhejiang, East of China.</title>
        <authorList>
            <person name="Kaichao C."/>
            <person name="Zhang R."/>
        </authorList>
    </citation>
    <scope>NUCLEOTIDE SEQUENCE</scope>
    <source>
        <strain evidence="1">M-RB-37</strain>
    </source>
</reference>
<dbReference type="Proteomes" id="UP001243844">
    <property type="component" value="Unassembled WGS sequence"/>
</dbReference>
<dbReference type="AlphaFoldDB" id="A0AAW8J783"/>
<comment type="caution">
    <text evidence="1">The sequence shown here is derived from an EMBL/GenBank/DDBJ whole genome shotgun (WGS) entry which is preliminary data.</text>
</comment>
<proteinExistence type="predicted"/>
<dbReference type="RefSeq" id="WP_308976616.1">
    <property type="nucleotide sequence ID" value="NZ_JAVIDL010000006.1"/>
</dbReference>
<dbReference type="EMBL" id="JAVIDL010000006">
    <property type="protein sequence ID" value="MDQ8934983.1"/>
    <property type="molecule type" value="Genomic_DNA"/>
</dbReference>